<keyword evidence="3 5" id="KW-0288">FMN</keyword>
<evidence type="ECO:0000256" key="1">
    <source>
        <dbReference type="ARBA" id="ARBA00008366"/>
    </source>
</evidence>
<dbReference type="Pfam" id="PF00881">
    <property type="entry name" value="Nitroreductase"/>
    <property type="match status" value="1"/>
</dbReference>
<dbReference type="PIRSF" id="PIRSF005426">
    <property type="entry name" value="Frp"/>
    <property type="match status" value="1"/>
</dbReference>
<protein>
    <submittedName>
        <fullName evidence="7">NADPH-dependent oxidoreductase</fullName>
    </submittedName>
</protein>
<keyword evidence="8" id="KW-1185">Reference proteome</keyword>
<dbReference type="GO" id="GO:0016491">
    <property type="term" value="F:oxidoreductase activity"/>
    <property type="evidence" value="ECO:0007669"/>
    <property type="project" value="UniProtKB-UniRule"/>
</dbReference>
<dbReference type="SUPFAM" id="SSF55469">
    <property type="entry name" value="FMN-dependent nitroreductase-like"/>
    <property type="match status" value="1"/>
</dbReference>
<organism evidence="7 8">
    <name type="scientific">Ferrigenium kumadai</name>
    <dbReference type="NCBI Taxonomy" id="1682490"/>
    <lineage>
        <taxon>Bacteria</taxon>
        <taxon>Pseudomonadati</taxon>
        <taxon>Pseudomonadota</taxon>
        <taxon>Betaproteobacteria</taxon>
        <taxon>Nitrosomonadales</taxon>
        <taxon>Gallionellaceae</taxon>
        <taxon>Ferrigenium</taxon>
    </lineage>
</organism>
<dbReference type="Proteomes" id="UP001319121">
    <property type="component" value="Chromosome"/>
</dbReference>
<gene>
    <name evidence="7" type="ORF">FGKAn22_17960</name>
</gene>
<evidence type="ECO:0000256" key="4">
    <source>
        <dbReference type="ARBA" id="ARBA00023002"/>
    </source>
</evidence>
<dbReference type="PANTHER" id="PTHR43425:SF2">
    <property type="entry name" value="OXYGEN-INSENSITIVE NADPH NITROREDUCTASE"/>
    <property type="match status" value="1"/>
</dbReference>
<dbReference type="InterPro" id="IPR016446">
    <property type="entry name" value="Flavin_OxRdtase_Frp"/>
</dbReference>
<comment type="similarity">
    <text evidence="1 5">Belongs to the flavin oxidoreductase frp family.</text>
</comment>
<evidence type="ECO:0000256" key="5">
    <source>
        <dbReference type="PIRNR" id="PIRNR005426"/>
    </source>
</evidence>
<dbReference type="InterPro" id="IPR029479">
    <property type="entry name" value="Nitroreductase"/>
</dbReference>
<keyword evidence="2 5" id="KW-0285">Flavoprotein</keyword>
<dbReference type="Gene3D" id="3.40.109.10">
    <property type="entry name" value="NADH Oxidase"/>
    <property type="match status" value="1"/>
</dbReference>
<name>A0AAN1T001_9PROT</name>
<evidence type="ECO:0000256" key="2">
    <source>
        <dbReference type="ARBA" id="ARBA00022630"/>
    </source>
</evidence>
<proteinExistence type="inferred from homology"/>
<dbReference type="InterPro" id="IPR000415">
    <property type="entry name" value="Nitroreductase-like"/>
</dbReference>
<evidence type="ECO:0000313" key="7">
    <source>
        <dbReference type="EMBL" id="BBJ00104.1"/>
    </source>
</evidence>
<dbReference type="PANTHER" id="PTHR43425">
    <property type="entry name" value="OXYGEN-INSENSITIVE NADPH NITROREDUCTASE"/>
    <property type="match status" value="1"/>
</dbReference>
<dbReference type="KEGG" id="fku:FGKAn22_17960"/>
<keyword evidence="5" id="KW-0521">NADP</keyword>
<dbReference type="EMBL" id="AP019536">
    <property type="protein sequence ID" value="BBJ00104.1"/>
    <property type="molecule type" value="Genomic_DNA"/>
</dbReference>
<dbReference type="AlphaFoldDB" id="A0AAN1T001"/>
<accession>A0AAN1T001</accession>
<sequence>MNETLRTQQAHRSIRSYKTDTVSDEMLAQIIAAAHRAPTSMNAQEISLVVVRDAERRARIAELAGGQAWVEQAPVFIAIVIDFHKTDIGVRKAGQTQIIHESMEGFGVAAVDAGIVLGTLITAAESLGLGVVPIGGIRRNPQGMIDLLGLPPLTFPLVGLTIGHIKDDMPLKPRMDIGTFRHDERYDASGYPAAIDAYDQTIMEYWNKLERSDGMTWSATLASRLHTIYFPQVKPVAAMQGLLNDK</sequence>
<dbReference type="CDD" id="cd02146">
    <property type="entry name" value="NfsA-like"/>
    <property type="match status" value="1"/>
</dbReference>
<evidence type="ECO:0000313" key="8">
    <source>
        <dbReference type="Proteomes" id="UP001319121"/>
    </source>
</evidence>
<reference evidence="7 8" key="1">
    <citation type="submission" date="2019-03" db="EMBL/GenBank/DDBJ databases">
        <title>Complete genome sequence of Ferrigenium kumadai strain An22, a microaerophilic iron-oxidizing bacterium isolated from a paddy field soil.</title>
        <authorList>
            <person name="Watanabe T."/>
            <person name="Asakawa S."/>
        </authorList>
    </citation>
    <scope>NUCLEOTIDE SEQUENCE [LARGE SCALE GENOMIC DNA]</scope>
    <source>
        <strain evidence="7 8">An22</strain>
    </source>
</reference>
<feature type="domain" description="Nitroreductase" evidence="6">
    <location>
        <begin position="11"/>
        <end position="164"/>
    </location>
</feature>
<dbReference type="RefSeq" id="WP_212785357.1">
    <property type="nucleotide sequence ID" value="NZ_AP019536.1"/>
</dbReference>
<keyword evidence="4 5" id="KW-0560">Oxidoreductase</keyword>
<evidence type="ECO:0000256" key="3">
    <source>
        <dbReference type="ARBA" id="ARBA00022643"/>
    </source>
</evidence>
<evidence type="ECO:0000259" key="6">
    <source>
        <dbReference type="Pfam" id="PF00881"/>
    </source>
</evidence>